<dbReference type="InterPro" id="IPR004675">
    <property type="entry name" value="AhpD_core"/>
</dbReference>
<dbReference type="EMBL" id="JYFN01000010">
    <property type="protein sequence ID" value="KJE23832.1"/>
    <property type="molecule type" value="Genomic_DNA"/>
</dbReference>
<evidence type="ECO:0000259" key="1">
    <source>
        <dbReference type="Pfam" id="PF02627"/>
    </source>
</evidence>
<keyword evidence="2" id="KW-0560">Oxidoreductase</keyword>
<dbReference type="SUPFAM" id="SSF69118">
    <property type="entry name" value="AhpD-like"/>
    <property type="match status" value="1"/>
</dbReference>
<dbReference type="InterPro" id="IPR029032">
    <property type="entry name" value="AhpD-like"/>
</dbReference>
<dbReference type="PANTHER" id="PTHR34846">
    <property type="entry name" value="4-CARBOXYMUCONOLACTONE DECARBOXYLASE FAMILY PROTEIN (AFU_ORTHOLOGUE AFUA_6G11590)"/>
    <property type="match status" value="1"/>
</dbReference>
<dbReference type="InterPro" id="IPR003779">
    <property type="entry name" value="CMD-like"/>
</dbReference>
<proteinExistence type="predicted"/>
<protein>
    <submittedName>
        <fullName evidence="2">Alkylhydroperoxidase AhpD family core domain</fullName>
    </submittedName>
</protein>
<dbReference type="NCBIfam" id="TIGR00778">
    <property type="entry name" value="ahpD_dom"/>
    <property type="match status" value="1"/>
</dbReference>
<accession>A0A0D8BKC7</accession>
<dbReference type="AlphaFoldDB" id="A0A0D8BKC7"/>
<keyword evidence="3" id="KW-1185">Reference proteome</keyword>
<organism evidence="2 3">
    <name type="scientific">Frankia torreyi</name>
    <dbReference type="NCBI Taxonomy" id="1856"/>
    <lineage>
        <taxon>Bacteria</taxon>
        <taxon>Bacillati</taxon>
        <taxon>Actinomycetota</taxon>
        <taxon>Actinomycetes</taxon>
        <taxon>Frankiales</taxon>
        <taxon>Frankiaceae</taxon>
        <taxon>Frankia</taxon>
    </lineage>
</organism>
<evidence type="ECO:0000313" key="2">
    <source>
        <dbReference type="EMBL" id="KJE23832.1"/>
    </source>
</evidence>
<dbReference type="RefSeq" id="WP_044884457.1">
    <property type="nucleotide sequence ID" value="NZ_JYFN01000010.1"/>
</dbReference>
<reference evidence="3" key="1">
    <citation type="submission" date="2015-02" db="EMBL/GenBank/DDBJ databases">
        <title>Draft Genome of Frankia sp. CpI1-S.</title>
        <authorList>
            <person name="Oshone R.T."/>
            <person name="Ngom M."/>
            <person name="Ghodhbane-Gtari F."/>
            <person name="Gtari M."/>
            <person name="Morris K."/>
            <person name="Thomas K."/>
            <person name="Sen A."/>
            <person name="Tisa L.S."/>
        </authorList>
    </citation>
    <scope>NUCLEOTIDE SEQUENCE [LARGE SCALE GENOMIC DNA]</scope>
    <source>
        <strain evidence="3">CpI1-S</strain>
    </source>
</reference>
<gene>
    <name evidence="2" type="ORF">FF36_01765</name>
</gene>
<dbReference type="Proteomes" id="UP000032545">
    <property type="component" value="Unassembled WGS sequence"/>
</dbReference>
<evidence type="ECO:0000313" key="3">
    <source>
        <dbReference type="Proteomes" id="UP000032545"/>
    </source>
</evidence>
<dbReference type="Gene3D" id="1.20.1290.10">
    <property type="entry name" value="AhpD-like"/>
    <property type="match status" value="1"/>
</dbReference>
<feature type="domain" description="Carboxymuconolactone decarboxylase-like" evidence="1">
    <location>
        <begin position="12"/>
        <end position="93"/>
    </location>
</feature>
<dbReference type="PATRIC" id="fig|1502723.3.peg.6890"/>
<name>A0A0D8BKC7_9ACTN</name>
<keyword evidence="2" id="KW-0575">Peroxidase</keyword>
<comment type="caution">
    <text evidence="2">The sequence shown here is derived from an EMBL/GenBank/DDBJ whole genome shotgun (WGS) entry which is preliminary data.</text>
</comment>
<reference evidence="2 3" key="2">
    <citation type="journal article" date="2016" name="Genome Announc.">
        <title>Permanent Draft Genome Sequences for Two Variants of Frankia sp. Strain CpI1, the First Frankia Strain Isolated from Root Nodules of Comptonia peregrina.</title>
        <authorList>
            <person name="Oshone R."/>
            <person name="Hurst S.G.IV."/>
            <person name="Abebe-Akele F."/>
            <person name="Simpson S."/>
            <person name="Morris K."/>
            <person name="Thomas W.K."/>
            <person name="Tisa L.S."/>
        </authorList>
    </citation>
    <scope>NUCLEOTIDE SEQUENCE [LARGE SCALE GENOMIC DNA]</scope>
    <source>
        <strain evidence="3">CpI1-S</strain>
    </source>
</reference>
<dbReference type="GO" id="GO:0051920">
    <property type="term" value="F:peroxiredoxin activity"/>
    <property type="evidence" value="ECO:0007669"/>
    <property type="project" value="InterPro"/>
</dbReference>
<dbReference type="OrthoDB" id="5185109at2"/>
<sequence>MTQRLNVAEVAPEGYRAMLGLERYVRENVDDTVLELVKLRASIINGCSFCVDMHSRDALAAGESSRRLFAVGAWREAPFFDERERAALALTDEATRLGPDGVSDETWALVTKSWSEKEAADLILAIVTINAWNRIAIPSRLSPPIDV</sequence>
<dbReference type="PANTHER" id="PTHR34846:SF5">
    <property type="entry name" value="CARBOXYMUCONOLACTONE DECARBOXYLASE-LIKE DOMAIN-CONTAINING PROTEIN"/>
    <property type="match status" value="1"/>
</dbReference>
<dbReference type="Pfam" id="PF02627">
    <property type="entry name" value="CMD"/>
    <property type="match status" value="1"/>
</dbReference>